<dbReference type="PANTHER" id="PTHR24305:SF166">
    <property type="entry name" value="CYTOCHROME P450 12A4, MITOCHONDRIAL-RELATED"/>
    <property type="match status" value="1"/>
</dbReference>
<dbReference type="Gene3D" id="1.10.630.10">
    <property type="entry name" value="Cytochrome P450"/>
    <property type="match status" value="2"/>
</dbReference>
<dbReference type="AlphaFoldDB" id="A0AAV9GPB4"/>
<dbReference type="GO" id="GO:0020037">
    <property type="term" value="F:heme binding"/>
    <property type="evidence" value="ECO:0007669"/>
    <property type="project" value="InterPro"/>
</dbReference>
<dbReference type="InterPro" id="IPR001128">
    <property type="entry name" value="Cyt_P450"/>
</dbReference>
<organism evidence="9 10">
    <name type="scientific">Podospora aff. communis PSN243</name>
    <dbReference type="NCBI Taxonomy" id="3040156"/>
    <lineage>
        <taxon>Eukaryota</taxon>
        <taxon>Fungi</taxon>
        <taxon>Dikarya</taxon>
        <taxon>Ascomycota</taxon>
        <taxon>Pezizomycotina</taxon>
        <taxon>Sordariomycetes</taxon>
        <taxon>Sordariomycetidae</taxon>
        <taxon>Sordariales</taxon>
        <taxon>Podosporaceae</taxon>
        <taxon>Podospora</taxon>
    </lineage>
</organism>
<comment type="cofactor">
    <cofactor evidence="1 7">
        <name>heme</name>
        <dbReference type="ChEBI" id="CHEBI:30413"/>
    </cofactor>
</comment>
<feature type="binding site" description="axial binding residue" evidence="7">
    <location>
        <position position="459"/>
    </location>
    <ligand>
        <name>heme</name>
        <dbReference type="ChEBI" id="CHEBI:30413"/>
    </ligand>
    <ligandPart>
        <name>Fe</name>
        <dbReference type="ChEBI" id="CHEBI:18248"/>
    </ligandPart>
</feature>
<keyword evidence="5 7" id="KW-0408">Iron</keyword>
<protein>
    <submittedName>
        <fullName evidence="9">Cytochrome P450</fullName>
    </submittedName>
</protein>
<accession>A0AAV9GPB4</accession>
<gene>
    <name evidence="9" type="ORF">QBC34DRAFT_448151</name>
</gene>
<keyword evidence="8" id="KW-0472">Membrane</keyword>
<feature type="transmembrane region" description="Helical" evidence="8">
    <location>
        <begin position="37"/>
        <end position="60"/>
    </location>
</feature>
<reference evidence="9" key="1">
    <citation type="journal article" date="2023" name="Mol. Phylogenet. Evol.">
        <title>Genome-scale phylogeny and comparative genomics of the fungal order Sordariales.</title>
        <authorList>
            <person name="Hensen N."/>
            <person name="Bonometti L."/>
            <person name="Westerberg I."/>
            <person name="Brannstrom I.O."/>
            <person name="Guillou S."/>
            <person name="Cros-Aarteil S."/>
            <person name="Calhoun S."/>
            <person name="Haridas S."/>
            <person name="Kuo A."/>
            <person name="Mondo S."/>
            <person name="Pangilinan J."/>
            <person name="Riley R."/>
            <person name="LaButti K."/>
            <person name="Andreopoulos B."/>
            <person name="Lipzen A."/>
            <person name="Chen C."/>
            <person name="Yan M."/>
            <person name="Daum C."/>
            <person name="Ng V."/>
            <person name="Clum A."/>
            <person name="Steindorff A."/>
            <person name="Ohm R.A."/>
            <person name="Martin F."/>
            <person name="Silar P."/>
            <person name="Natvig D.O."/>
            <person name="Lalanne C."/>
            <person name="Gautier V."/>
            <person name="Ament-Velasquez S.L."/>
            <person name="Kruys A."/>
            <person name="Hutchinson M.I."/>
            <person name="Powell A.J."/>
            <person name="Barry K."/>
            <person name="Miller A.N."/>
            <person name="Grigoriev I.V."/>
            <person name="Debuchy R."/>
            <person name="Gladieux P."/>
            <person name="Hiltunen Thoren M."/>
            <person name="Johannesson H."/>
        </authorList>
    </citation>
    <scope>NUCLEOTIDE SEQUENCE</scope>
    <source>
        <strain evidence="9">PSN243</strain>
    </source>
</reference>
<dbReference type="PANTHER" id="PTHR24305">
    <property type="entry name" value="CYTOCHROME P450"/>
    <property type="match status" value="1"/>
</dbReference>
<comment type="similarity">
    <text evidence="2">Belongs to the cytochrome P450 family.</text>
</comment>
<keyword evidence="4 7" id="KW-0479">Metal-binding</keyword>
<evidence type="ECO:0000313" key="9">
    <source>
        <dbReference type="EMBL" id="KAK4450458.1"/>
    </source>
</evidence>
<dbReference type="Proteomes" id="UP001321760">
    <property type="component" value="Unassembled WGS sequence"/>
</dbReference>
<keyword evidence="8" id="KW-0812">Transmembrane</keyword>
<dbReference type="InterPro" id="IPR002403">
    <property type="entry name" value="Cyt_P450_E_grp-IV"/>
</dbReference>
<keyword evidence="6" id="KW-0503">Monooxygenase</keyword>
<sequence length="531" mass="59270">MAPTIITIPNVTLAAIAEIAAFWRHPELALHWLPEDLPALVVVVFLLNYAFWFAWVAFIYPFCFDPLRHFPAPKVVVISRLLSRARQRLPPGQLMLQLAEKTPNDGIVVVQGMETSLVLTKPAALADVLVHHPYDFAKFDYIRDFLRPVLGDGLVVVEGDRHKLLRKNAQPAFKFSHIKKLCPVMWKKGVAFCDAIAAELDRQETATIEMNAWASKAALDVIGIAALGRDFNVLTNPNDPLIKNYHELLRPGKAKFLYFLMSVTFSRGFVKWLPWETARAFEKTTTNIKAICGQLVRDPIDAIAKGDDDHFDILSLLIKSDNFSERELSSLRAEISTALPHFHHSPHGLPPSPDDLSSTLEHLPLLNATLNETLRLYPTVPVTVRVATRHTTLCGYPIRKGTELIIPPWLVNRYTALWGPDSTVFSLDKWIGEDGKPNTTGGVESNFANMTFLHGPRGCIGQGFAKAELRCLLAAFVMRFRWSLGMKEEDVVPGGVVSIRPVNGLHLEIRKVGGAGGGTSSEWQDERSIKW</sequence>
<proteinExistence type="inferred from homology"/>
<dbReference type="EMBL" id="MU865932">
    <property type="protein sequence ID" value="KAK4450458.1"/>
    <property type="molecule type" value="Genomic_DNA"/>
</dbReference>
<keyword evidence="6" id="KW-0560">Oxidoreductase</keyword>
<dbReference type="GO" id="GO:0016705">
    <property type="term" value="F:oxidoreductase activity, acting on paired donors, with incorporation or reduction of molecular oxygen"/>
    <property type="evidence" value="ECO:0007669"/>
    <property type="project" value="InterPro"/>
</dbReference>
<name>A0AAV9GPB4_9PEZI</name>
<dbReference type="CDD" id="cd11069">
    <property type="entry name" value="CYP_FUM15-like"/>
    <property type="match status" value="1"/>
</dbReference>
<keyword evidence="3 7" id="KW-0349">Heme</keyword>
<dbReference type="PRINTS" id="PR00465">
    <property type="entry name" value="EP450IV"/>
</dbReference>
<evidence type="ECO:0000256" key="4">
    <source>
        <dbReference type="ARBA" id="ARBA00022723"/>
    </source>
</evidence>
<dbReference type="GO" id="GO:0004497">
    <property type="term" value="F:monooxygenase activity"/>
    <property type="evidence" value="ECO:0007669"/>
    <property type="project" value="UniProtKB-KW"/>
</dbReference>
<evidence type="ECO:0000256" key="6">
    <source>
        <dbReference type="ARBA" id="ARBA00023033"/>
    </source>
</evidence>
<dbReference type="SUPFAM" id="SSF48264">
    <property type="entry name" value="Cytochrome P450"/>
    <property type="match status" value="1"/>
</dbReference>
<comment type="caution">
    <text evidence="9">The sequence shown here is derived from an EMBL/GenBank/DDBJ whole genome shotgun (WGS) entry which is preliminary data.</text>
</comment>
<dbReference type="PRINTS" id="PR00385">
    <property type="entry name" value="P450"/>
</dbReference>
<dbReference type="InterPro" id="IPR036396">
    <property type="entry name" value="Cyt_P450_sf"/>
</dbReference>
<evidence type="ECO:0000313" key="10">
    <source>
        <dbReference type="Proteomes" id="UP001321760"/>
    </source>
</evidence>
<evidence type="ECO:0000256" key="7">
    <source>
        <dbReference type="PIRSR" id="PIRSR602403-1"/>
    </source>
</evidence>
<evidence type="ECO:0000256" key="1">
    <source>
        <dbReference type="ARBA" id="ARBA00001971"/>
    </source>
</evidence>
<dbReference type="InterPro" id="IPR050121">
    <property type="entry name" value="Cytochrome_P450_monoxygenase"/>
</dbReference>
<dbReference type="Pfam" id="PF00067">
    <property type="entry name" value="p450"/>
    <property type="match status" value="2"/>
</dbReference>
<evidence type="ECO:0000256" key="2">
    <source>
        <dbReference type="ARBA" id="ARBA00010617"/>
    </source>
</evidence>
<evidence type="ECO:0000256" key="8">
    <source>
        <dbReference type="SAM" id="Phobius"/>
    </source>
</evidence>
<evidence type="ECO:0000256" key="3">
    <source>
        <dbReference type="ARBA" id="ARBA00022617"/>
    </source>
</evidence>
<reference evidence="9" key="2">
    <citation type="submission" date="2023-05" db="EMBL/GenBank/DDBJ databases">
        <authorList>
            <consortium name="Lawrence Berkeley National Laboratory"/>
            <person name="Steindorff A."/>
            <person name="Hensen N."/>
            <person name="Bonometti L."/>
            <person name="Westerberg I."/>
            <person name="Brannstrom I.O."/>
            <person name="Guillou S."/>
            <person name="Cros-Aarteil S."/>
            <person name="Calhoun S."/>
            <person name="Haridas S."/>
            <person name="Kuo A."/>
            <person name="Mondo S."/>
            <person name="Pangilinan J."/>
            <person name="Riley R."/>
            <person name="Labutti K."/>
            <person name="Andreopoulos B."/>
            <person name="Lipzen A."/>
            <person name="Chen C."/>
            <person name="Yanf M."/>
            <person name="Daum C."/>
            <person name="Ng V."/>
            <person name="Clum A."/>
            <person name="Ohm R."/>
            <person name="Martin F."/>
            <person name="Silar P."/>
            <person name="Natvig D."/>
            <person name="Lalanne C."/>
            <person name="Gautier V."/>
            <person name="Ament-Velasquez S.L."/>
            <person name="Kruys A."/>
            <person name="Hutchinson M.I."/>
            <person name="Powell A.J."/>
            <person name="Barry K."/>
            <person name="Miller A.N."/>
            <person name="Grigoriev I.V."/>
            <person name="Debuchy R."/>
            <person name="Gladieux P."/>
            <person name="Thoren M.H."/>
            <person name="Johannesson H."/>
        </authorList>
    </citation>
    <scope>NUCLEOTIDE SEQUENCE</scope>
    <source>
        <strain evidence="9">PSN243</strain>
    </source>
</reference>
<keyword evidence="8" id="KW-1133">Transmembrane helix</keyword>
<evidence type="ECO:0000256" key="5">
    <source>
        <dbReference type="ARBA" id="ARBA00023004"/>
    </source>
</evidence>
<keyword evidence="10" id="KW-1185">Reference proteome</keyword>
<dbReference type="GO" id="GO:0005506">
    <property type="term" value="F:iron ion binding"/>
    <property type="evidence" value="ECO:0007669"/>
    <property type="project" value="InterPro"/>
</dbReference>